<keyword evidence="6" id="KW-0520">NAD</keyword>
<feature type="region of interest" description="Disordered" evidence="8">
    <location>
        <begin position="1"/>
        <end position="38"/>
    </location>
</feature>
<feature type="active site" description="Proton acceptor" evidence="7">
    <location>
        <position position="378"/>
    </location>
</feature>
<evidence type="ECO:0000256" key="6">
    <source>
        <dbReference type="ARBA" id="ARBA00023027"/>
    </source>
</evidence>
<feature type="region of interest" description="Disordered" evidence="8">
    <location>
        <begin position="540"/>
        <end position="563"/>
    </location>
</feature>
<dbReference type="GO" id="GO:0070403">
    <property type="term" value="F:NAD+ binding"/>
    <property type="evidence" value="ECO:0007669"/>
    <property type="project" value="InterPro"/>
</dbReference>
<dbReference type="Gene3D" id="3.30.1600.10">
    <property type="entry name" value="SIR2/SIRT2 'Small Domain"/>
    <property type="match status" value="1"/>
</dbReference>
<evidence type="ECO:0000256" key="4">
    <source>
        <dbReference type="ARBA" id="ARBA00022723"/>
    </source>
</evidence>
<organism evidence="10 11">
    <name type="scientific">Entomortierella chlamydospora</name>
    <dbReference type="NCBI Taxonomy" id="101097"/>
    <lineage>
        <taxon>Eukaryota</taxon>
        <taxon>Fungi</taxon>
        <taxon>Fungi incertae sedis</taxon>
        <taxon>Mucoromycota</taxon>
        <taxon>Mortierellomycotina</taxon>
        <taxon>Mortierellomycetes</taxon>
        <taxon>Mortierellales</taxon>
        <taxon>Mortierellaceae</taxon>
        <taxon>Entomortierella</taxon>
    </lineage>
</organism>
<feature type="region of interest" description="Disordered" evidence="8">
    <location>
        <begin position="592"/>
        <end position="613"/>
    </location>
</feature>
<comment type="caution">
    <text evidence="10">The sequence shown here is derived from an EMBL/GenBank/DDBJ whole genome shotgun (WGS) entry which is preliminary data.</text>
</comment>
<evidence type="ECO:0000256" key="8">
    <source>
        <dbReference type="SAM" id="MobiDB-lite"/>
    </source>
</evidence>
<comment type="cofactor">
    <cofactor evidence="1">
        <name>Zn(2+)</name>
        <dbReference type="ChEBI" id="CHEBI:29105"/>
    </cofactor>
</comment>
<name>A0A9P6STK9_9FUNG</name>
<feature type="binding site" evidence="7">
    <location>
        <position position="386"/>
    </location>
    <ligand>
        <name>Zn(2+)</name>
        <dbReference type="ChEBI" id="CHEBI:29105"/>
    </ligand>
</feature>
<dbReference type="EMBL" id="JAAAID010003092">
    <property type="protein sequence ID" value="KAG0000892.1"/>
    <property type="molecule type" value="Genomic_DNA"/>
</dbReference>
<dbReference type="PROSITE" id="PS50305">
    <property type="entry name" value="SIRTUIN"/>
    <property type="match status" value="1"/>
</dbReference>
<dbReference type="GO" id="GO:0046970">
    <property type="term" value="F:histone H4K16 deacetylase activity, NAD-dependent"/>
    <property type="evidence" value="ECO:0007669"/>
    <property type="project" value="TreeGrafter"/>
</dbReference>
<dbReference type="GO" id="GO:0046872">
    <property type="term" value="F:metal ion binding"/>
    <property type="evidence" value="ECO:0007669"/>
    <property type="project" value="UniProtKB-KW"/>
</dbReference>
<evidence type="ECO:0000256" key="1">
    <source>
        <dbReference type="ARBA" id="ARBA00001947"/>
    </source>
</evidence>
<dbReference type="InterPro" id="IPR029035">
    <property type="entry name" value="DHS-like_NAD/FAD-binding_dom"/>
</dbReference>
<keyword evidence="5 7" id="KW-0862">Zinc</keyword>
<dbReference type="Pfam" id="PF02146">
    <property type="entry name" value="SIR2"/>
    <property type="match status" value="1"/>
</dbReference>
<sequence>MTEYRSSQDYIDDQLSPQTSPVLEPISPASPVSTSSNAQLRRCLSPVDATVPPVIPLLTRSSTLEEIKPTTPLSLPNESETAIENLSLGTRGSTVPGRGPGLERAMGVITISRQGSPALGIVDKAARETTPILMEEEIVQHLETSQIMAGSSDPRDVSSSIDTMDTVGHSYFHESHLEPSDSSENEDADYELAADTTVDENFNRIDTSESEDDDSFSDIHINNIASNNYDAESRGNSYTDLDPMCLDRLTQEEKEMIMEEAREFDLLQNSKNIMVLTGAGVSVSCGIPDFRSPDGIYSRLAEFELDDPSQMFELEFFSEKPEVFYSFAKEIFPSNFTPSPSHNFIKMLEDQGKLLRNYTQNIDTLEQKAGIRNVLQCHGSFATASCIRCKHQVPGDDIKESILKQQVAYCKVCRTPSPALQSQPDVLESVMKSVGEHDVSAAVMKPDIVFFGEQLPSAFDDNFDEDRDKVDLLIVIGSSLKVAPVSDIMHRLPRNIPQILINRTPITHMEFDVQLLGNCDTIVAELCRMAGWELKHEQLPGGTSNIPSMNKNSNADGSGKDGRARWSLIEPNTYLFEGAILGDIEYELSQNSSKERGHSTHNDLGGYEADSDEDGGDLWGRSFRRVRRLSSPGLMDADCDSDDDSDESQGTIRCVQSSLFFDGTMESSLDETLELSPGFVVGARGSLSANIPEIHLSEASYSQESSLLDYSNMVNNVHSDHQEKENDNSNDSVESTEKAPRDLVQSEQDDEFGSLHVDPQQIIDLESIVEDPQSENVSGSRL</sequence>
<evidence type="ECO:0000256" key="7">
    <source>
        <dbReference type="PROSITE-ProRule" id="PRU00236"/>
    </source>
</evidence>
<evidence type="ECO:0000256" key="3">
    <source>
        <dbReference type="ARBA" id="ARBA00022679"/>
    </source>
</evidence>
<evidence type="ECO:0000259" key="9">
    <source>
        <dbReference type="PROSITE" id="PS50305"/>
    </source>
</evidence>
<reference evidence="10" key="1">
    <citation type="journal article" date="2020" name="Fungal Divers.">
        <title>Resolving the Mortierellaceae phylogeny through synthesis of multi-gene phylogenetics and phylogenomics.</title>
        <authorList>
            <person name="Vandepol N."/>
            <person name="Liber J."/>
            <person name="Desiro A."/>
            <person name="Na H."/>
            <person name="Kennedy M."/>
            <person name="Barry K."/>
            <person name="Grigoriev I.V."/>
            <person name="Miller A.N."/>
            <person name="O'Donnell K."/>
            <person name="Stajich J.E."/>
            <person name="Bonito G."/>
        </authorList>
    </citation>
    <scope>NUCLEOTIDE SEQUENCE</scope>
    <source>
        <strain evidence="10">NRRL 2769</strain>
    </source>
</reference>
<dbReference type="InterPro" id="IPR003000">
    <property type="entry name" value="Sirtuin"/>
</dbReference>
<gene>
    <name evidence="10" type="primary">SIR2</name>
    <name evidence="10" type="ORF">BGZ80_006273</name>
</gene>
<dbReference type="CDD" id="cd01408">
    <property type="entry name" value="SIRT1"/>
    <property type="match status" value="1"/>
</dbReference>
<comment type="similarity">
    <text evidence="2">Belongs to the sirtuin family. Class I subfamily.</text>
</comment>
<feature type="binding site" evidence="7">
    <location>
        <position position="410"/>
    </location>
    <ligand>
        <name>Zn(2+)</name>
        <dbReference type="ChEBI" id="CHEBI:29105"/>
    </ligand>
</feature>
<keyword evidence="4 7" id="KW-0479">Metal-binding</keyword>
<evidence type="ECO:0000256" key="5">
    <source>
        <dbReference type="ARBA" id="ARBA00022833"/>
    </source>
</evidence>
<dbReference type="Proteomes" id="UP000703661">
    <property type="component" value="Unassembled WGS sequence"/>
</dbReference>
<feature type="compositionally biased region" description="Polar residues" evidence="8">
    <location>
        <begin position="1"/>
        <end position="21"/>
    </location>
</feature>
<dbReference type="PANTHER" id="PTHR11085:SF9">
    <property type="entry name" value="NAD-DEPENDENT PROTEIN DEACETYLASE SIRTUIN-1"/>
    <property type="match status" value="1"/>
</dbReference>
<dbReference type="SUPFAM" id="SSF52467">
    <property type="entry name" value="DHS-like NAD/FAD-binding domain"/>
    <property type="match status" value="1"/>
</dbReference>
<dbReference type="PANTHER" id="PTHR11085">
    <property type="entry name" value="NAD-DEPENDENT PROTEIN DEACYLASE SIRTUIN-5, MITOCHONDRIAL-RELATED"/>
    <property type="match status" value="1"/>
</dbReference>
<feature type="domain" description="Deacetylase sirtuin-type" evidence="9">
    <location>
        <begin position="251"/>
        <end position="533"/>
    </location>
</feature>
<feature type="compositionally biased region" description="Polar residues" evidence="8">
    <location>
        <begin position="541"/>
        <end position="556"/>
    </location>
</feature>
<accession>A0A9P6STK9</accession>
<feature type="binding site" evidence="7">
    <location>
        <position position="413"/>
    </location>
    <ligand>
        <name>Zn(2+)</name>
        <dbReference type="ChEBI" id="CHEBI:29105"/>
    </ligand>
</feature>
<evidence type="ECO:0000313" key="10">
    <source>
        <dbReference type="EMBL" id="KAG0000892.1"/>
    </source>
</evidence>
<dbReference type="InterPro" id="IPR050134">
    <property type="entry name" value="NAD-dep_sirtuin_deacylases"/>
</dbReference>
<dbReference type="AlphaFoldDB" id="A0A9P6STK9"/>
<feature type="region of interest" description="Disordered" evidence="8">
    <location>
        <begin position="720"/>
        <end position="759"/>
    </location>
</feature>
<protein>
    <submittedName>
        <fullName evidence="10">NAD-dependent histone deacetylase sir2</fullName>
    </submittedName>
</protein>
<dbReference type="Gene3D" id="3.40.50.1220">
    <property type="entry name" value="TPP-binding domain"/>
    <property type="match status" value="1"/>
</dbReference>
<proteinExistence type="inferred from homology"/>
<keyword evidence="3" id="KW-0808">Transferase</keyword>
<keyword evidence="11" id="KW-1185">Reference proteome</keyword>
<evidence type="ECO:0000313" key="11">
    <source>
        <dbReference type="Proteomes" id="UP000703661"/>
    </source>
</evidence>
<dbReference type="InterPro" id="IPR026591">
    <property type="entry name" value="Sirtuin_cat_small_dom_sf"/>
</dbReference>
<dbReference type="InterPro" id="IPR026590">
    <property type="entry name" value="Ssirtuin_cat_dom"/>
</dbReference>
<feature type="binding site" evidence="7">
    <location>
        <position position="389"/>
    </location>
    <ligand>
        <name>Zn(2+)</name>
        <dbReference type="ChEBI" id="CHEBI:29105"/>
    </ligand>
</feature>
<evidence type="ECO:0000256" key="2">
    <source>
        <dbReference type="ARBA" id="ARBA00006924"/>
    </source>
</evidence>
<dbReference type="GO" id="GO:0005634">
    <property type="term" value="C:nucleus"/>
    <property type="evidence" value="ECO:0007669"/>
    <property type="project" value="TreeGrafter"/>
</dbReference>